<feature type="domain" description="Extradiol ring-cleavage dioxygenase class III enzyme subunit B" evidence="7">
    <location>
        <begin position="35"/>
        <end position="239"/>
    </location>
</feature>
<feature type="compositionally biased region" description="Low complexity" evidence="6">
    <location>
        <begin position="530"/>
        <end position="543"/>
    </location>
</feature>
<evidence type="ECO:0000313" key="9">
    <source>
        <dbReference type="Proteomes" id="UP000054558"/>
    </source>
</evidence>
<evidence type="ECO:0000256" key="1">
    <source>
        <dbReference type="ARBA" id="ARBA00001947"/>
    </source>
</evidence>
<dbReference type="SUPFAM" id="SSF53213">
    <property type="entry name" value="LigB-like"/>
    <property type="match status" value="1"/>
</dbReference>
<comment type="cofactor">
    <cofactor evidence="1">
        <name>Zn(2+)</name>
        <dbReference type="ChEBI" id="CHEBI:29105"/>
    </cofactor>
</comment>
<reference evidence="8 9" key="1">
    <citation type="journal article" date="2014" name="Nat. Commun.">
        <title>Klebsormidium flaccidum genome reveals primary factors for plant terrestrial adaptation.</title>
        <authorList>
            <person name="Hori K."/>
            <person name="Maruyama F."/>
            <person name="Fujisawa T."/>
            <person name="Togashi T."/>
            <person name="Yamamoto N."/>
            <person name="Seo M."/>
            <person name="Sato S."/>
            <person name="Yamada T."/>
            <person name="Mori H."/>
            <person name="Tajima N."/>
            <person name="Moriyama T."/>
            <person name="Ikeuchi M."/>
            <person name="Watanabe M."/>
            <person name="Wada H."/>
            <person name="Kobayashi K."/>
            <person name="Saito M."/>
            <person name="Masuda T."/>
            <person name="Sasaki-Sekimoto Y."/>
            <person name="Mashiguchi K."/>
            <person name="Awai K."/>
            <person name="Shimojima M."/>
            <person name="Masuda S."/>
            <person name="Iwai M."/>
            <person name="Nobusawa T."/>
            <person name="Narise T."/>
            <person name="Kondo S."/>
            <person name="Saito H."/>
            <person name="Sato R."/>
            <person name="Murakawa M."/>
            <person name="Ihara Y."/>
            <person name="Oshima-Yamada Y."/>
            <person name="Ohtaka K."/>
            <person name="Satoh M."/>
            <person name="Sonobe K."/>
            <person name="Ishii M."/>
            <person name="Ohtani R."/>
            <person name="Kanamori-Sato M."/>
            <person name="Honoki R."/>
            <person name="Miyazaki D."/>
            <person name="Mochizuki H."/>
            <person name="Umetsu J."/>
            <person name="Higashi K."/>
            <person name="Shibata D."/>
            <person name="Kamiya Y."/>
            <person name="Sato N."/>
            <person name="Nakamura Y."/>
            <person name="Tabata S."/>
            <person name="Ida S."/>
            <person name="Kurokawa K."/>
            <person name="Ohta H."/>
        </authorList>
    </citation>
    <scope>NUCLEOTIDE SEQUENCE [LARGE SCALE GENOMIC DNA]</scope>
    <source>
        <strain evidence="8 9">NIES-2285</strain>
    </source>
</reference>
<protein>
    <recommendedName>
        <fullName evidence="7">Extradiol ring-cleavage dioxygenase class III enzyme subunit B domain-containing protein</fullName>
    </recommendedName>
</protein>
<dbReference type="GO" id="GO:0016702">
    <property type="term" value="F:oxidoreductase activity, acting on single donors with incorporation of molecular oxygen, incorporation of two atoms of oxygen"/>
    <property type="evidence" value="ECO:0007669"/>
    <property type="project" value="UniProtKB-ARBA"/>
</dbReference>
<sequence>MSSASGGTLFVAHGSPSLLEGGIPVHKFLTRLGQTLPRPRAILCISSHWETAEPCLTATRNPETLTDYEGTAGPAQIDFRCSGDSNLARRAAECLQVAGLKVTLNHTRGIDHAVWDPLRCMCPSGDVAVVEMSVQPAKPAAHHYEIGQALAPLTKEGYLVMGSGLAVHNLKHAAERADVAGGAPIWAQAFDEWLRSALLEGRYEDVVNYRTKAPFANLAHPTPEHLLPLIVALGAGGPAPRTHAINTGFGFASNSQACFYFQCQSDSLEADPVASALGVNALPLCQLLSASLSKRTVPVHRPKTKRKMLASSRPAPMLVSEAHLSALQKCVLEQAGGANPGAKKSPLEERLEHVLAAKQSPQLETLTRSVSLVKRTANQGLTGSAQPSTQQQQFLDSIRAQRPVSESLRSVVNPAVSSSGFQFGEGSRESLGAGEAFGGRSQTDQQFPDAQTEFQSGSPGLAWAITGGVSNPVNNPLRGVASNPGSPVTSAGGGANAQVPPITRTHSAPLQNVPRPGALQQTLEALFRESGNAGQSSDSSSGGQPVRMEQKHAAQSSLDGSFLGLDRIGYGLSPGSQGFGGSPGWRLSEPAHSGTERDRADQGGFAPRNEAASHQQEAASGGLHPGVLEGLNSQQRATSGGAFRGGGSPGFAESSFGEREGGGVLEP</sequence>
<organism evidence="8 9">
    <name type="scientific">Klebsormidium nitens</name>
    <name type="common">Green alga</name>
    <name type="synonym">Ulothrix nitens</name>
    <dbReference type="NCBI Taxonomy" id="105231"/>
    <lineage>
        <taxon>Eukaryota</taxon>
        <taxon>Viridiplantae</taxon>
        <taxon>Streptophyta</taxon>
        <taxon>Klebsormidiophyceae</taxon>
        <taxon>Klebsormidiales</taxon>
        <taxon>Klebsormidiaceae</taxon>
        <taxon>Klebsormidium</taxon>
    </lineage>
</organism>
<comment type="similarity">
    <text evidence="2">Belongs to the DODA-type extradiol aromatic ring-opening dioxygenase family.</text>
</comment>
<feature type="region of interest" description="Disordered" evidence="6">
    <location>
        <begin position="417"/>
        <end position="514"/>
    </location>
</feature>
<dbReference type="Pfam" id="PF02900">
    <property type="entry name" value="LigB"/>
    <property type="match status" value="1"/>
</dbReference>
<dbReference type="InterPro" id="IPR004183">
    <property type="entry name" value="Xdiol_dOase_suB"/>
</dbReference>
<evidence type="ECO:0000256" key="3">
    <source>
        <dbReference type="ARBA" id="ARBA00022723"/>
    </source>
</evidence>
<dbReference type="GO" id="GO:0008270">
    <property type="term" value="F:zinc ion binding"/>
    <property type="evidence" value="ECO:0007669"/>
    <property type="project" value="InterPro"/>
</dbReference>
<keyword evidence="3" id="KW-0479">Metal-binding</keyword>
<dbReference type="AlphaFoldDB" id="A0A1Y1HZK5"/>
<dbReference type="GO" id="GO:0008198">
    <property type="term" value="F:ferrous iron binding"/>
    <property type="evidence" value="ECO:0007669"/>
    <property type="project" value="InterPro"/>
</dbReference>
<evidence type="ECO:0000259" key="7">
    <source>
        <dbReference type="Pfam" id="PF02900"/>
    </source>
</evidence>
<dbReference type="OrthoDB" id="7396853at2759"/>
<gene>
    <name evidence="8" type="ORF">KFL_001380035</name>
</gene>
<keyword evidence="9" id="KW-1185">Reference proteome</keyword>
<accession>A0A1Y1HZK5</accession>
<keyword evidence="4" id="KW-0862">Zinc</keyword>
<dbReference type="PANTHER" id="PTHR30096">
    <property type="entry name" value="4,5-DOPA DIOXYGENASE EXTRADIOL-LIKE PROTEIN"/>
    <property type="match status" value="1"/>
</dbReference>
<dbReference type="CDD" id="cd07363">
    <property type="entry name" value="45_DOPA_Dioxygenase"/>
    <property type="match status" value="1"/>
</dbReference>
<evidence type="ECO:0000256" key="5">
    <source>
        <dbReference type="ARBA" id="ARBA00023002"/>
    </source>
</evidence>
<dbReference type="Gene3D" id="3.40.830.10">
    <property type="entry name" value="LigB-like"/>
    <property type="match status" value="1"/>
</dbReference>
<feature type="compositionally biased region" description="Polar residues" evidence="6">
    <location>
        <begin position="440"/>
        <end position="458"/>
    </location>
</feature>
<dbReference type="PANTHER" id="PTHR30096:SF0">
    <property type="entry name" value="4,5-DOPA DIOXYGENASE EXTRADIOL-LIKE PROTEIN"/>
    <property type="match status" value="1"/>
</dbReference>
<dbReference type="Proteomes" id="UP000054558">
    <property type="component" value="Unassembled WGS sequence"/>
</dbReference>
<evidence type="ECO:0000313" key="8">
    <source>
        <dbReference type="EMBL" id="GAQ83162.1"/>
    </source>
</evidence>
<feature type="region of interest" description="Disordered" evidence="6">
    <location>
        <begin position="529"/>
        <end position="557"/>
    </location>
</feature>
<dbReference type="InterPro" id="IPR014436">
    <property type="entry name" value="Extradiol_dOase_DODA"/>
</dbReference>
<evidence type="ECO:0000256" key="6">
    <source>
        <dbReference type="SAM" id="MobiDB-lite"/>
    </source>
</evidence>
<evidence type="ECO:0000256" key="2">
    <source>
        <dbReference type="ARBA" id="ARBA00007581"/>
    </source>
</evidence>
<name>A0A1Y1HZK5_KLENI</name>
<feature type="region of interest" description="Disordered" evidence="6">
    <location>
        <begin position="574"/>
        <end position="667"/>
    </location>
</feature>
<proteinExistence type="inferred from homology"/>
<evidence type="ECO:0000256" key="4">
    <source>
        <dbReference type="ARBA" id="ARBA00022833"/>
    </source>
</evidence>
<dbReference type="STRING" id="105231.A0A1Y1HZK5"/>
<keyword evidence="5" id="KW-0560">Oxidoreductase</keyword>
<dbReference type="EMBL" id="DF237087">
    <property type="protein sequence ID" value="GAQ83162.1"/>
    <property type="molecule type" value="Genomic_DNA"/>
</dbReference>